<dbReference type="Proteomes" id="UP000837857">
    <property type="component" value="Chromosome 14"/>
</dbReference>
<gene>
    <name evidence="1" type="ORF">IPOD504_LOCUS4087</name>
</gene>
<dbReference type="EMBL" id="OW152826">
    <property type="protein sequence ID" value="CAH2042774.1"/>
    <property type="molecule type" value="Genomic_DNA"/>
</dbReference>
<evidence type="ECO:0000313" key="1">
    <source>
        <dbReference type="EMBL" id="CAH2042774.1"/>
    </source>
</evidence>
<evidence type="ECO:0000313" key="2">
    <source>
        <dbReference type="Proteomes" id="UP000837857"/>
    </source>
</evidence>
<keyword evidence="2" id="KW-1185">Reference proteome</keyword>
<organism evidence="1 2">
    <name type="scientific">Iphiclides podalirius</name>
    <name type="common">scarce swallowtail</name>
    <dbReference type="NCBI Taxonomy" id="110791"/>
    <lineage>
        <taxon>Eukaryota</taxon>
        <taxon>Metazoa</taxon>
        <taxon>Ecdysozoa</taxon>
        <taxon>Arthropoda</taxon>
        <taxon>Hexapoda</taxon>
        <taxon>Insecta</taxon>
        <taxon>Pterygota</taxon>
        <taxon>Neoptera</taxon>
        <taxon>Endopterygota</taxon>
        <taxon>Lepidoptera</taxon>
        <taxon>Glossata</taxon>
        <taxon>Ditrysia</taxon>
        <taxon>Papilionoidea</taxon>
        <taxon>Papilionidae</taxon>
        <taxon>Papilioninae</taxon>
        <taxon>Iphiclides</taxon>
    </lineage>
</organism>
<sequence>MPSVRRTGRNIRSNDSSGVRAARARARARAFPSLVVCAATVTSGVAVVKLKEKPQIVFEQLDLLQLRWMPRRSLRLHRVCIEQTEPLATSDGEVAYFACGAAHPPYGALQFFFFFKFVNIP</sequence>
<name>A0ABN8I1D0_9NEOP</name>
<feature type="non-terminal residue" evidence="1">
    <location>
        <position position="1"/>
    </location>
</feature>
<accession>A0ABN8I1D0</accession>
<reference evidence="1" key="1">
    <citation type="submission" date="2022-03" db="EMBL/GenBank/DDBJ databases">
        <authorList>
            <person name="Martin H S."/>
        </authorList>
    </citation>
    <scope>NUCLEOTIDE SEQUENCE</scope>
</reference>
<proteinExistence type="predicted"/>
<protein>
    <submittedName>
        <fullName evidence="1">Uncharacterized protein</fullName>
    </submittedName>
</protein>